<feature type="chain" id="PRO_5039906388" evidence="1">
    <location>
        <begin position="26"/>
        <end position="225"/>
    </location>
</feature>
<keyword evidence="1" id="KW-0732">Signal</keyword>
<dbReference type="Pfam" id="PF00085">
    <property type="entry name" value="Thioredoxin"/>
    <property type="match status" value="1"/>
</dbReference>
<keyword evidence="4" id="KW-1185">Reference proteome</keyword>
<comment type="caution">
    <text evidence="3">The sequence shown here is derived from an EMBL/GenBank/DDBJ whole genome shotgun (WGS) entry which is preliminary data.</text>
</comment>
<protein>
    <submittedName>
        <fullName evidence="3">Thioredoxin</fullName>
    </submittedName>
</protein>
<organism evidence="3 4">
    <name type="scientific">Nitzschia inconspicua</name>
    <dbReference type="NCBI Taxonomy" id="303405"/>
    <lineage>
        <taxon>Eukaryota</taxon>
        <taxon>Sar</taxon>
        <taxon>Stramenopiles</taxon>
        <taxon>Ochrophyta</taxon>
        <taxon>Bacillariophyta</taxon>
        <taxon>Bacillariophyceae</taxon>
        <taxon>Bacillariophycidae</taxon>
        <taxon>Bacillariales</taxon>
        <taxon>Bacillariaceae</taxon>
        <taxon>Nitzschia</taxon>
    </lineage>
</organism>
<feature type="domain" description="Thioredoxin" evidence="2">
    <location>
        <begin position="80"/>
        <end position="167"/>
    </location>
</feature>
<feature type="signal peptide" evidence="1">
    <location>
        <begin position="1"/>
        <end position="25"/>
    </location>
</feature>
<evidence type="ECO:0000313" key="4">
    <source>
        <dbReference type="Proteomes" id="UP000693970"/>
    </source>
</evidence>
<dbReference type="CDD" id="cd02947">
    <property type="entry name" value="TRX_family"/>
    <property type="match status" value="1"/>
</dbReference>
<dbReference type="OrthoDB" id="38304at2759"/>
<evidence type="ECO:0000313" key="3">
    <source>
        <dbReference type="EMBL" id="KAG7345998.1"/>
    </source>
</evidence>
<accession>A0A9K3KLP3</accession>
<evidence type="ECO:0000256" key="1">
    <source>
        <dbReference type="SAM" id="SignalP"/>
    </source>
</evidence>
<proteinExistence type="predicted"/>
<dbReference type="AlphaFoldDB" id="A0A9K3KLP3"/>
<evidence type="ECO:0000259" key="2">
    <source>
        <dbReference type="Pfam" id="PF00085"/>
    </source>
</evidence>
<dbReference type="InterPro" id="IPR013766">
    <property type="entry name" value="Thioredoxin_domain"/>
</dbReference>
<sequence>MHVLSKQSLSFLFFLVSSLLLSATAFHANHGTIYRGRHIAISPLSMETQTSSMTNTGVSTNIAEPPSPPTKKIESLTSLDAFCSYIDNAPQDTLVAVKFYGKSCPLCKRVALKYKKMARYYSTAPIQFAEIEKTAHPQLFDTLEITTFPYLQLYRNGQCIASHGTESESMFERIVHKTIQNFLLMQPEHWKSFLTSFAEPIGKATQNYETMRQIRDEEANSRSPA</sequence>
<reference evidence="3" key="2">
    <citation type="submission" date="2021-04" db="EMBL/GenBank/DDBJ databases">
        <authorList>
            <person name="Podell S."/>
        </authorList>
    </citation>
    <scope>NUCLEOTIDE SEQUENCE</scope>
    <source>
        <strain evidence="3">Hildebrandi</strain>
    </source>
</reference>
<gene>
    <name evidence="3" type="ORF">IV203_005065</name>
</gene>
<dbReference type="EMBL" id="JAGRRH010000021">
    <property type="protein sequence ID" value="KAG7345998.1"/>
    <property type="molecule type" value="Genomic_DNA"/>
</dbReference>
<dbReference type="Proteomes" id="UP000693970">
    <property type="component" value="Unassembled WGS sequence"/>
</dbReference>
<name>A0A9K3KLP3_9STRA</name>
<reference evidence="3" key="1">
    <citation type="journal article" date="2021" name="Sci. Rep.">
        <title>Diploid genomic architecture of Nitzschia inconspicua, an elite biomass production diatom.</title>
        <authorList>
            <person name="Oliver A."/>
            <person name="Podell S."/>
            <person name="Pinowska A."/>
            <person name="Traller J.C."/>
            <person name="Smith S.R."/>
            <person name="McClure R."/>
            <person name="Beliaev A."/>
            <person name="Bohutskyi P."/>
            <person name="Hill E.A."/>
            <person name="Rabines A."/>
            <person name="Zheng H."/>
            <person name="Allen L.Z."/>
            <person name="Kuo A."/>
            <person name="Grigoriev I.V."/>
            <person name="Allen A.E."/>
            <person name="Hazlebeck D."/>
            <person name="Allen E.E."/>
        </authorList>
    </citation>
    <scope>NUCLEOTIDE SEQUENCE</scope>
    <source>
        <strain evidence="3">Hildebrandi</strain>
    </source>
</reference>